<dbReference type="OrthoDB" id="5393606at2759"/>
<organism evidence="9 10">
    <name type="scientific">Fusarium falciforme</name>
    <dbReference type="NCBI Taxonomy" id="195108"/>
    <lineage>
        <taxon>Eukaryota</taxon>
        <taxon>Fungi</taxon>
        <taxon>Dikarya</taxon>
        <taxon>Ascomycota</taxon>
        <taxon>Pezizomycotina</taxon>
        <taxon>Sordariomycetes</taxon>
        <taxon>Hypocreomycetidae</taxon>
        <taxon>Hypocreales</taxon>
        <taxon>Nectriaceae</taxon>
        <taxon>Fusarium</taxon>
        <taxon>Fusarium solani species complex</taxon>
    </lineage>
</organism>
<proteinExistence type="inferred from homology"/>
<evidence type="ECO:0000256" key="3">
    <source>
        <dbReference type="ARBA" id="ARBA00022989"/>
    </source>
</evidence>
<name>A0A9W8RFP6_9HYPO</name>
<dbReference type="EMBL" id="JAOQAV010000005">
    <property type="protein sequence ID" value="KAJ4194003.1"/>
    <property type="molecule type" value="Genomic_DNA"/>
</dbReference>
<feature type="compositionally biased region" description="Basic and acidic residues" evidence="6">
    <location>
        <begin position="354"/>
        <end position="380"/>
    </location>
</feature>
<evidence type="ECO:0000313" key="10">
    <source>
        <dbReference type="Proteomes" id="UP001152087"/>
    </source>
</evidence>
<dbReference type="PANTHER" id="PTHR33048">
    <property type="entry name" value="PTH11-LIKE INTEGRAL MEMBRANE PROTEIN (AFU_ORTHOLOGUE AFUA_5G11245)"/>
    <property type="match status" value="1"/>
</dbReference>
<evidence type="ECO:0000259" key="8">
    <source>
        <dbReference type="Pfam" id="PF20684"/>
    </source>
</evidence>
<comment type="caution">
    <text evidence="9">The sequence shown here is derived from an EMBL/GenBank/DDBJ whole genome shotgun (WGS) entry which is preliminary data.</text>
</comment>
<dbReference type="InterPro" id="IPR049326">
    <property type="entry name" value="Rhodopsin_dom_fungi"/>
</dbReference>
<feature type="transmembrane region" description="Helical" evidence="7">
    <location>
        <begin position="32"/>
        <end position="53"/>
    </location>
</feature>
<feature type="transmembrane region" description="Helical" evidence="7">
    <location>
        <begin position="257"/>
        <end position="277"/>
    </location>
</feature>
<evidence type="ECO:0000256" key="6">
    <source>
        <dbReference type="SAM" id="MobiDB-lite"/>
    </source>
</evidence>
<evidence type="ECO:0000313" key="9">
    <source>
        <dbReference type="EMBL" id="KAJ4194003.1"/>
    </source>
</evidence>
<keyword evidence="3 7" id="KW-1133">Transmembrane helix</keyword>
<feature type="compositionally biased region" description="Low complexity" evidence="6">
    <location>
        <begin position="300"/>
        <end position="314"/>
    </location>
</feature>
<sequence length="404" mass="44454">MPLVQGVPTVLEPPKDYVVDFDNPRRQGVPEAYYVSGFGMVLSFLFIAQRLYVKFFLTGGVQVDDVLLIFSYVLAVATIALCLHMFATGVGGVHAWEISVTQFNAYLMDVYLAAFIYILCGSLSKLALLIFYLRLSPQRWFRIATWSTIVFISGYTVGIFFACIFSCKPIAMSWDVTITDGVCINRPSLYIATAVANIISDVILFFLPIPMVIKLQIPPRQKIGLVIIFGIGSLTVVTSVVRVSILPALLTDLDATWVIAWASVWIIVEANLIITCASMPTLRKFFKHVAPKLIGESRYGSKTGKSGKSGENSKPPTRTLVPTSQSRRDRHQYSQFDAGEGQGSEEFVLGPMKGRADPRVTAGHSEDHVGWGDSDSEKGIVDGTSKPAIVQTTTVTVEYTNDRL</sequence>
<feature type="domain" description="Rhodopsin" evidence="8">
    <location>
        <begin position="50"/>
        <end position="287"/>
    </location>
</feature>
<keyword evidence="10" id="KW-1185">Reference proteome</keyword>
<feature type="transmembrane region" description="Helical" evidence="7">
    <location>
        <begin position="225"/>
        <end position="245"/>
    </location>
</feature>
<comment type="subcellular location">
    <subcellularLocation>
        <location evidence="1">Membrane</location>
        <topology evidence="1">Multi-pass membrane protein</topology>
    </subcellularLocation>
</comment>
<feature type="transmembrane region" description="Helical" evidence="7">
    <location>
        <begin position="65"/>
        <end position="90"/>
    </location>
</feature>
<keyword evidence="2 7" id="KW-0812">Transmembrane</keyword>
<evidence type="ECO:0000256" key="4">
    <source>
        <dbReference type="ARBA" id="ARBA00023136"/>
    </source>
</evidence>
<dbReference type="GO" id="GO:0016020">
    <property type="term" value="C:membrane"/>
    <property type="evidence" value="ECO:0007669"/>
    <property type="project" value="UniProtKB-SubCell"/>
</dbReference>
<feature type="transmembrane region" description="Helical" evidence="7">
    <location>
        <begin position="191"/>
        <end position="213"/>
    </location>
</feature>
<comment type="similarity">
    <text evidence="5">Belongs to the SAT4 family.</text>
</comment>
<evidence type="ECO:0000256" key="1">
    <source>
        <dbReference type="ARBA" id="ARBA00004141"/>
    </source>
</evidence>
<feature type="region of interest" description="Disordered" evidence="6">
    <location>
        <begin position="298"/>
        <end position="385"/>
    </location>
</feature>
<dbReference type="Pfam" id="PF20684">
    <property type="entry name" value="Fung_rhodopsin"/>
    <property type="match status" value="1"/>
</dbReference>
<accession>A0A9W8RFP6</accession>
<dbReference type="PANTHER" id="PTHR33048:SF124">
    <property type="entry name" value="INTEGRAL MEMBRANE PROTEIN"/>
    <property type="match status" value="1"/>
</dbReference>
<feature type="transmembrane region" description="Helical" evidence="7">
    <location>
        <begin position="110"/>
        <end position="133"/>
    </location>
</feature>
<protein>
    <recommendedName>
        <fullName evidence="8">Rhodopsin domain-containing protein</fullName>
    </recommendedName>
</protein>
<evidence type="ECO:0000256" key="5">
    <source>
        <dbReference type="ARBA" id="ARBA00038359"/>
    </source>
</evidence>
<keyword evidence="4 7" id="KW-0472">Membrane</keyword>
<reference evidence="9" key="1">
    <citation type="submission" date="2022-09" db="EMBL/GenBank/DDBJ databases">
        <title>Fusarium specimens isolated from Avocado Roots.</title>
        <authorList>
            <person name="Stajich J."/>
            <person name="Roper C."/>
            <person name="Heimlech-Rivalta G."/>
        </authorList>
    </citation>
    <scope>NUCLEOTIDE SEQUENCE</scope>
    <source>
        <strain evidence="9">A02</strain>
    </source>
</reference>
<gene>
    <name evidence="9" type="ORF">NW755_002771</name>
</gene>
<dbReference type="InterPro" id="IPR052337">
    <property type="entry name" value="SAT4-like"/>
</dbReference>
<evidence type="ECO:0000256" key="7">
    <source>
        <dbReference type="SAM" id="Phobius"/>
    </source>
</evidence>
<dbReference type="AlphaFoldDB" id="A0A9W8RFP6"/>
<dbReference type="Proteomes" id="UP001152087">
    <property type="component" value="Unassembled WGS sequence"/>
</dbReference>
<evidence type="ECO:0000256" key="2">
    <source>
        <dbReference type="ARBA" id="ARBA00022692"/>
    </source>
</evidence>
<feature type="transmembrane region" description="Helical" evidence="7">
    <location>
        <begin position="145"/>
        <end position="171"/>
    </location>
</feature>